<keyword evidence="3 4" id="KW-0732">Signal</keyword>
<dbReference type="PIRSF" id="PIRSF002741">
    <property type="entry name" value="MppA"/>
    <property type="match status" value="1"/>
</dbReference>
<evidence type="ECO:0000256" key="1">
    <source>
        <dbReference type="ARBA" id="ARBA00005695"/>
    </source>
</evidence>
<evidence type="ECO:0000313" key="6">
    <source>
        <dbReference type="EMBL" id="PSW20806.1"/>
    </source>
</evidence>
<dbReference type="InterPro" id="IPR000914">
    <property type="entry name" value="SBP_5_dom"/>
</dbReference>
<dbReference type="SUPFAM" id="SSF53850">
    <property type="entry name" value="Periplasmic binding protein-like II"/>
    <property type="match status" value="1"/>
</dbReference>
<protein>
    <submittedName>
        <fullName evidence="6">ABC transporter substrate-binding protein</fullName>
    </submittedName>
</protein>
<comment type="similarity">
    <text evidence="1">Belongs to the bacterial solute-binding protein 5 family.</text>
</comment>
<evidence type="ECO:0000259" key="5">
    <source>
        <dbReference type="Pfam" id="PF00496"/>
    </source>
</evidence>
<sequence>MRLNGWLLLALGGVSMNLSAANNLVVAYDSDPVSLDPQEQLSVSMFQMSHMVFDSLVRYDQDLSFEPRLAERWERVDDKTVRFYLRKNVQFHSGNHFTAKDVVWTFDRLKTSVDHKAVLAPFKGMELVDDYTVDLVAHHPYPLYLQAAAYIFPMDSAFYSGVDDNNQPKAKIVKNGQSYASLNASGTGPYTVSYREQGIKTTYSRFSGYWDQGGNIDQVTVVPIKNSATRTAALLSGDVDMIAPVVPTDFKRIEASQQANLLTKEGIRLITLQMNQTNPVLANPKVRQAIVYAINNQAIAKKIMRGFAIPASQQWPQTYAGHNPKLDLRYDPEKSKALLKEAGFGEGLSLTMIAPNNRYVNDAKVAQAVSSMLAKVGIKVDLRTMPKAQYWPEFATCATDILMIGWGAETENFSDFLVKTRNKETGQGQYNCGHYSNPVIDRLIDQSHTELDEQKRALVLQEIEQRLYEDAAFVPLHWQNIAWAVKPGINIAPIVNAMNLHYFGNLYVEENNKL</sequence>
<dbReference type="PANTHER" id="PTHR30290">
    <property type="entry name" value="PERIPLASMIC BINDING COMPONENT OF ABC TRANSPORTER"/>
    <property type="match status" value="1"/>
</dbReference>
<comment type="caution">
    <text evidence="6">The sequence shown here is derived from an EMBL/GenBank/DDBJ whole genome shotgun (WGS) entry which is preliminary data.</text>
</comment>
<dbReference type="Gene3D" id="3.40.190.10">
    <property type="entry name" value="Periplasmic binding protein-like II"/>
    <property type="match status" value="1"/>
</dbReference>
<evidence type="ECO:0000313" key="7">
    <source>
        <dbReference type="Proteomes" id="UP000241771"/>
    </source>
</evidence>
<evidence type="ECO:0000256" key="2">
    <source>
        <dbReference type="ARBA" id="ARBA00022448"/>
    </source>
</evidence>
<evidence type="ECO:0000256" key="4">
    <source>
        <dbReference type="SAM" id="SignalP"/>
    </source>
</evidence>
<gene>
    <name evidence="6" type="ORF">C9I98_08180</name>
</gene>
<dbReference type="GO" id="GO:1904680">
    <property type="term" value="F:peptide transmembrane transporter activity"/>
    <property type="evidence" value="ECO:0007669"/>
    <property type="project" value="TreeGrafter"/>
</dbReference>
<dbReference type="InterPro" id="IPR030678">
    <property type="entry name" value="Peptide/Ni-bd"/>
</dbReference>
<evidence type="ECO:0000256" key="3">
    <source>
        <dbReference type="ARBA" id="ARBA00022729"/>
    </source>
</evidence>
<dbReference type="Pfam" id="PF00496">
    <property type="entry name" value="SBP_bac_5"/>
    <property type="match status" value="1"/>
</dbReference>
<dbReference type="InterPro" id="IPR039424">
    <property type="entry name" value="SBP_5"/>
</dbReference>
<dbReference type="Gene3D" id="3.10.105.10">
    <property type="entry name" value="Dipeptide-binding Protein, Domain 3"/>
    <property type="match status" value="1"/>
</dbReference>
<dbReference type="AlphaFoldDB" id="A0A2T3NX20"/>
<dbReference type="OrthoDB" id="9801912at2"/>
<proteinExistence type="inferred from homology"/>
<dbReference type="Gene3D" id="3.90.76.10">
    <property type="entry name" value="Dipeptide-binding Protein, Domain 1"/>
    <property type="match status" value="1"/>
</dbReference>
<dbReference type="GO" id="GO:0015833">
    <property type="term" value="P:peptide transport"/>
    <property type="evidence" value="ECO:0007669"/>
    <property type="project" value="TreeGrafter"/>
</dbReference>
<dbReference type="GO" id="GO:0030288">
    <property type="term" value="C:outer membrane-bounded periplasmic space"/>
    <property type="evidence" value="ECO:0007669"/>
    <property type="project" value="UniProtKB-ARBA"/>
</dbReference>
<feature type="chain" id="PRO_5015505236" evidence="4">
    <location>
        <begin position="21"/>
        <end position="514"/>
    </location>
</feature>
<dbReference type="CDD" id="cd08498">
    <property type="entry name" value="PBP2_NikA_DppA_OppA_like_2"/>
    <property type="match status" value="1"/>
</dbReference>
<feature type="domain" description="Solute-binding protein family 5" evidence="5">
    <location>
        <begin position="65"/>
        <end position="418"/>
    </location>
</feature>
<feature type="signal peptide" evidence="4">
    <location>
        <begin position="1"/>
        <end position="20"/>
    </location>
</feature>
<dbReference type="PANTHER" id="PTHR30290:SF9">
    <property type="entry name" value="OLIGOPEPTIDE-BINDING PROTEIN APPA"/>
    <property type="match status" value="1"/>
</dbReference>
<dbReference type="Proteomes" id="UP000241771">
    <property type="component" value="Unassembled WGS sequence"/>
</dbReference>
<reference evidence="6 7" key="1">
    <citation type="submission" date="2018-01" db="EMBL/GenBank/DDBJ databases">
        <title>Whole genome sequencing of Histamine producing bacteria.</title>
        <authorList>
            <person name="Butler K."/>
        </authorList>
    </citation>
    <scope>NUCLEOTIDE SEQUENCE [LARGE SCALE GENOMIC DNA]</scope>
    <source>
        <strain evidence="6 7">DSM 100436</strain>
    </source>
</reference>
<name>A0A2T3NX20_9GAMM</name>
<accession>A0A2T3NX20</accession>
<dbReference type="RefSeq" id="WP_036822489.1">
    <property type="nucleotide sequence ID" value="NZ_JGVO01000404.1"/>
</dbReference>
<keyword evidence="7" id="KW-1185">Reference proteome</keyword>
<dbReference type="GO" id="GO:0043190">
    <property type="term" value="C:ATP-binding cassette (ABC) transporter complex"/>
    <property type="evidence" value="ECO:0007669"/>
    <property type="project" value="InterPro"/>
</dbReference>
<dbReference type="EMBL" id="PYMA01000003">
    <property type="protein sequence ID" value="PSW20806.1"/>
    <property type="molecule type" value="Genomic_DNA"/>
</dbReference>
<keyword evidence="2" id="KW-0813">Transport</keyword>
<organism evidence="6 7">
    <name type="scientific">Photobacterium sanctipauli</name>
    <dbReference type="NCBI Taxonomy" id="1342794"/>
    <lineage>
        <taxon>Bacteria</taxon>
        <taxon>Pseudomonadati</taxon>
        <taxon>Pseudomonadota</taxon>
        <taxon>Gammaproteobacteria</taxon>
        <taxon>Vibrionales</taxon>
        <taxon>Vibrionaceae</taxon>
        <taxon>Photobacterium</taxon>
    </lineage>
</organism>